<gene>
    <name evidence="1" type="ORF">GCM10023342_24230</name>
</gene>
<keyword evidence="2" id="KW-1185">Reference proteome</keyword>
<dbReference type="EMBL" id="BAABKI010000024">
    <property type="protein sequence ID" value="GAA5177110.1"/>
    <property type="molecule type" value="Genomic_DNA"/>
</dbReference>
<accession>A0ABP9RG12</accession>
<organism evidence="1 2">
    <name type="scientific">Modicisalibacter zincidurans</name>
    <dbReference type="NCBI Taxonomy" id="1178777"/>
    <lineage>
        <taxon>Bacteria</taxon>
        <taxon>Pseudomonadati</taxon>
        <taxon>Pseudomonadota</taxon>
        <taxon>Gammaproteobacteria</taxon>
        <taxon>Oceanospirillales</taxon>
        <taxon>Halomonadaceae</taxon>
        <taxon>Modicisalibacter</taxon>
    </lineage>
</organism>
<reference evidence="2" key="1">
    <citation type="journal article" date="2019" name="Int. J. Syst. Evol. Microbiol.">
        <title>The Global Catalogue of Microorganisms (GCM) 10K type strain sequencing project: providing services to taxonomists for standard genome sequencing and annotation.</title>
        <authorList>
            <consortium name="The Broad Institute Genomics Platform"/>
            <consortium name="The Broad Institute Genome Sequencing Center for Infectious Disease"/>
            <person name="Wu L."/>
            <person name="Ma J."/>
        </authorList>
    </citation>
    <scope>NUCLEOTIDE SEQUENCE [LARGE SCALE GENOMIC DNA]</scope>
    <source>
        <strain evidence="2">JCM 18472</strain>
    </source>
</reference>
<comment type="caution">
    <text evidence="1">The sequence shown here is derived from an EMBL/GenBank/DDBJ whole genome shotgun (WGS) entry which is preliminary data.</text>
</comment>
<dbReference type="Proteomes" id="UP001500074">
    <property type="component" value="Unassembled WGS sequence"/>
</dbReference>
<name>A0ABP9RG12_9GAMM</name>
<evidence type="ECO:0000313" key="2">
    <source>
        <dbReference type="Proteomes" id="UP001500074"/>
    </source>
</evidence>
<proteinExistence type="predicted"/>
<sequence length="106" mass="11790">MRWHDISGYGGQPETFFYYRDDPGQLIYAVVAAIPILPRPFGLHDQADVVLMLLKALIDNLADIAVYLDHDIRVGARKVSNSLGREDKLKIICDSQSGTAGNMLPF</sequence>
<protein>
    <submittedName>
        <fullName evidence="1">Uncharacterized protein</fullName>
    </submittedName>
</protein>
<evidence type="ECO:0000313" key="1">
    <source>
        <dbReference type="EMBL" id="GAA5177110.1"/>
    </source>
</evidence>